<evidence type="ECO:0000256" key="2">
    <source>
        <dbReference type="ARBA" id="ARBA00022840"/>
    </source>
</evidence>
<dbReference type="SUPFAM" id="SSF52540">
    <property type="entry name" value="P-loop containing nucleoside triphosphate hydrolases"/>
    <property type="match status" value="2"/>
</dbReference>
<keyword evidence="2 4" id="KW-0067">ATP-binding</keyword>
<keyword evidence="5" id="KW-1185">Reference proteome</keyword>
<organism evidence="4 5">
    <name type="scientific">Candidatus Cardinium hertigii</name>
    <dbReference type="NCBI Taxonomy" id="247481"/>
    <lineage>
        <taxon>Bacteria</taxon>
        <taxon>Pseudomonadati</taxon>
        <taxon>Bacteroidota</taxon>
        <taxon>Cytophagia</taxon>
        <taxon>Cytophagales</taxon>
        <taxon>Amoebophilaceae</taxon>
        <taxon>Candidatus Cardinium</taxon>
    </lineage>
</organism>
<feature type="domain" description="ABC transporter" evidence="3">
    <location>
        <begin position="323"/>
        <end position="534"/>
    </location>
</feature>
<dbReference type="PROSITE" id="PS00211">
    <property type="entry name" value="ABC_TRANSPORTER_1"/>
    <property type="match status" value="2"/>
</dbReference>
<dbReference type="KEGG" id="cher:DK880_00707"/>
<dbReference type="InterPro" id="IPR017871">
    <property type="entry name" value="ABC_transporter-like_CS"/>
</dbReference>
<dbReference type="SMART" id="SM00382">
    <property type="entry name" value="AAA"/>
    <property type="match status" value="2"/>
</dbReference>
<dbReference type="Pfam" id="PF00005">
    <property type="entry name" value="ABC_tran"/>
    <property type="match status" value="2"/>
</dbReference>
<proteinExistence type="predicted"/>
<reference evidence="4 5" key="1">
    <citation type="submission" date="2018-05" db="EMBL/GenBank/DDBJ databases">
        <title>Candidatus Cardinium hertigii Genome Assembly.</title>
        <authorList>
            <person name="Showmaker K.C."/>
            <person name="Walden K.O."/>
            <person name="Fields C.J."/>
            <person name="Lambert K.N."/>
            <person name="Hudson M.E."/>
        </authorList>
    </citation>
    <scope>NUCLEOTIDE SEQUENCE [LARGE SCALE GENOMIC DNA]</scope>
    <source>
        <strain evidence="5">cHgTN10</strain>
    </source>
</reference>
<dbReference type="InterPro" id="IPR003439">
    <property type="entry name" value="ABC_transporter-like_ATP-bd"/>
</dbReference>
<keyword evidence="1" id="KW-0547">Nucleotide-binding</keyword>
<dbReference type="InterPro" id="IPR051309">
    <property type="entry name" value="ABCF_ATPase"/>
</dbReference>
<dbReference type="Proteomes" id="UP000245872">
    <property type="component" value="Chromosome"/>
</dbReference>
<dbReference type="AlphaFoldDB" id="A0A2Z3L8Y2"/>
<evidence type="ECO:0000313" key="4">
    <source>
        <dbReference type="EMBL" id="AWN82018.1"/>
    </source>
</evidence>
<name>A0A2Z3L8Y2_9BACT</name>
<dbReference type="FunFam" id="3.40.50.300:FF:000011">
    <property type="entry name" value="Putative ABC transporter ATP-binding component"/>
    <property type="match status" value="1"/>
</dbReference>
<dbReference type="PANTHER" id="PTHR42855:SF2">
    <property type="entry name" value="DRUG RESISTANCE ABC TRANSPORTER,ATP-BINDING PROTEIN"/>
    <property type="match status" value="1"/>
</dbReference>
<sequence length="535" mass="60665">MIAINNLSYRLGKRVLYDDAVLQIKPKDKIGLIGPNGAGKSTLLKIITGSLMPDSGSVTKNKECTIGFLNQDLLSYQSEDSIRHVAMEAFKEALMIQKKIETLCQQMETAYSDNLLTDLSRLQENFERIGGYDMQSRAEAMLEGMGFVTKELDRPIATFSGGWRMRVLFAKLLLQQPSLLILDEPTNHLDVVSIKWVETYLSNYERALLVVSHDRSFLDSVATKIVEIEDKKCMVYVGNYSDYELHKEERKESLQRAYANQQKQLKHAQEFIDRFRSKASKAKLVQSRIKTLDKVEKIEIPTERRKTVKFNFTIKQNPSKIIAVIEHIHKSYGSVEVLKDAAIQIDRGDKIALIGANGRGKTTLLRIIAGYETAEKQKRNFGNQVDMSFYAQHQLDSLNMSHTILEELSQCNGADAERTEQELRAMAGMFLFTKDDIFKKINVLSGGEKARVALAKVLLSQANCLLLDEPTNHLDIASIDSLGQALQQYAGSYLFVSHDRNFIRKAANKIWYIEHKKVKVFLGGYDSFQEQVTLA</sequence>
<accession>A0A2Z3L8Y2</accession>
<feature type="domain" description="ABC transporter" evidence="3">
    <location>
        <begin position="2"/>
        <end position="262"/>
    </location>
</feature>
<dbReference type="InterPro" id="IPR032781">
    <property type="entry name" value="ABC_tran_Xtn"/>
</dbReference>
<dbReference type="InterPro" id="IPR027417">
    <property type="entry name" value="P-loop_NTPase"/>
</dbReference>
<evidence type="ECO:0000313" key="5">
    <source>
        <dbReference type="Proteomes" id="UP000245872"/>
    </source>
</evidence>
<gene>
    <name evidence="4" type="primary">yheS_2</name>
    <name evidence="4" type="ORF">DK880_00707</name>
</gene>
<evidence type="ECO:0000259" key="3">
    <source>
        <dbReference type="PROSITE" id="PS50893"/>
    </source>
</evidence>
<dbReference type="GO" id="GO:0005524">
    <property type="term" value="F:ATP binding"/>
    <property type="evidence" value="ECO:0007669"/>
    <property type="project" value="UniProtKB-KW"/>
</dbReference>
<evidence type="ECO:0000256" key="1">
    <source>
        <dbReference type="ARBA" id="ARBA00022741"/>
    </source>
</evidence>
<dbReference type="PROSITE" id="PS50893">
    <property type="entry name" value="ABC_TRANSPORTER_2"/>
    <property type="match status" value="2"/>
</dbReference>
<dbReference type="RefSeq" id="WP_109997416.1">
    <property type="nucleotide sequence ID" value="NZ_CP029619.1"/>
</dbReference>
<protein>
    <submittedName>
        <fullName evidence="4">Putative ABC transporter ATP-binding protein YheS</fullName>
    </submittedName>
</protein>
<dbReference type="PANTHER" id="PTHR42855">
    <property type="entry name" value="ABC TRANSPORTER ATP-BINDING SUBUNIT"/>
    <property type="match status" value="1"/>
</dbReference>
<dbReference type="Pfam" id="PF12848">
    <property type="entry name" value="ABC_tran_Xtn"/>
    <property type="match status" value="1"/>
</dbReference>
<dbReference type="Gene3D" id="3.40.50.300">
    <property type="entry name" value="P-loop containing nucleotide triphosphate hydrolases"/>
    <property type="match status" value="2"/>
</dbReference>
<dbReference type="EMBL" id="CP029619">
    <property type="protein sequence ID" value="AWN82018.1"/>
    <property type="molecule type" value="Genomic_DNA"/>
</dbReference>
<dbReference type="OrthoDB" id="1521973at2"/>
<dbReference type="GO" id="GO:0016887">
    <property type="term" value="F:ATP hydrolysis activity"/>
    <property type="evidence" value="ECO:0007669"/>
    <property type="project" value="InterPro"/>
</dbReference>
<dbReference type="CDD" id="cd03221">
    <property type="entry name" value="ABCF_EF-3"/>
    <property type="match status" value="2"/>
</dbReference>
<dbReference type="InterPro" id="IPR003593">
    <property type="entry name" value="AAA+_ATPase"/>
</dbReference>